<dbReference type="Proteomes" id="UP001595803">
    <property type="component" value="Unassembled WGS sequence"/>
</dbReference>
<accession>A0ABV7Z6P3</accession>
<proteinExistence type="predicted"/>
<sequence>MDSATLVNEQRVAGAKLLRLLDRALFPVQAALWLYETETGIWRLILATPWVQQFGPLEAYRQVQQTLMGLPEAPLLLSRVQLLADDDPFVQSLATTLPLSGSEQLEVRGETAGAFELPHAFIYRLLTRAGVWNNGALVPVDPPVSTRSRAFVDAYRREPHFLLGAALVDMERERSLRSAWDALRAEIRDTLLAEPSTRSRFLRERGDGLPDVWASGLYQSQGYYRPLRPETPDYWRRNRDWLRQALDLAVTHDVKFLCLWTLLDARAMPADLIDTVRLFTRSEAAARRLARTLGNPYLQLIPPLLHRLEWIAIQQERSVAVVWDDDHDSRGFENLGLYQALHGQGHLTRMSPPTFTNTRHEPLLGLADVLCYVAGRYLHGVRMRQVPPDIGDWWRTYVFPSLLSSGAPADQRAEWALTVELALAQYGHTEVNPSALRELRNRLAHDIDGAQVQEWFPESG</sequence>
<organism evidence="1 2">
    <name type="scientific">Deinococcus rufus</name>
    <dbReference type="NCBI Taxonomy" id="2136097"/>
    <lineage>
        <taxon>Bacteria</taxon>
        <taxon>Thermotogati</taxon>
        <taxon>Deinococcota</taxon>
        <taxon>Deinococci</taxon>
        <taxon>Deinococcales</taxon>
        <taxon>Deinococcaceae</taxon>
        <taxon>Deinococcus</taxon>
    </lineage>
</organism>
<evidence type="ECO:0000313" key="1">
    <source>
        <dbReference type="EMBL" id="MFC3832973.1"/>
    </source>
</evidence>
<keyword evidence="2" id="KW-1185">Reference proteome</keyword>
<comment type="caution">
    <text evidence="1">The sequence shown here is derived from an EMBL/GenBank/DDBJ whole genome shotgun (WGS) entry which is preliminary data.</text>
</comment>
<reference evidence="2" key="1">
    <citation type="journal article" date="2019" name="Int. J. Syst. Evol. Microbiol.">
        <title>The Global Catalogue of Microorganisms (GCM) 10K type strain sequencing project: providing services to taxonomists for standard genome sequencing and annotation.</title>
        <authorList>
            <consortium name="The Broad Institute Genomics Platform"/>
            <consortium name="The Broad Institute Genome Sequencing Center for Infectious Disease"/>
            <person name="Wu L."/>
            <person name="Ma J."/>
        </authorList>
    </citation>
    <scope>NUCLEOTIDE SEQUENCE [LARGE SCALE GENOMIC DNA]</scope>
    <source>
        <strain evidence="2">CCTCC AB 2017081</strain>
    </source>
</reference>
<evidence type="ECO:0000313" key="2">
    <source>
        <dbReference type="Proteomes" id="UP001595803"/>
    </source>
</evidence>
<gene>
    <name evidence="1" type="ORF">ACFOSB_08905</name>
</gene>
<name>A0ABV7Z6P3_9DEIO</name>
<dbReference type="EMBL" id="JBHRZG010000009">
    <property type="protein sequence ID" value="MFC3832973.1"/>
    <property type="molecule type" value="Genomic_DNA"/>
</dbReference>
<protein>
    <submittedName>
        <fullName evidence="1">DUF3800 domain-containing protein</fullName>
    </submittedName>
</protein>
<dbReference type="RefSeq" id="WP_322474860.1">
    <property type="nucleotide sequence ID" value="NZ_JBHRZG010000009.1"/>
</dbReference>